<evidence type="ECO:0000256" key="2">
    <source>
        <dbReference type="ARBA" id="ARBA00022692"/>
    </source>
</evidence>
<feature type="transmembrane region" description="Helical" evidence="7">
    <location>
        <begin position="12"/>
        <end position="31"/>
    </location>
</feature>
<feature type="transmembrane region" description="Helical" evidence="7">
    <location>
        <begin position="67"/>
        <end position="87"/>
    </location>
</feature>
<comment type="similarity">
    <text evidence="5">Belongs to the TMEM179 family.</text>
</comment>
<dbReference type="PANTHER" id="PTHR31872">
    <property type="entry name" value="TRANSMEMBRANE PROTEIN 179"/>
    <property type="match status" value="1"/>
</dbReference>
<feature type="region of interest" description="Disordered" evidence="6">
    <location>
        <begin position="224"/>
        <end position="245"/>
    </location>
</feature>
<evidence type="ECO:0000256" key="5">
    <source>
        <dbReference type="ARBA" id="ARBA00093776"/>
    </source>
</evidence>
<evidence type="ECO:0000256" key="7">
    <source>
        <dbReference type="SAM" id="Phobius"/>
    </source>
</evidence>
<protein>
    <submittedName>
        <fullName evidence="8">Transmembrane protein 179</fullName>
    </submittedName>
</protein>
<dbReference type="InterPro" id="IPR029673">
    <property type="entry name" value="TMEM179"/>
</dbReference>
<proteinExistence type="inferred from homology"/>
<dbReference type="InterPro" id="IPR059010">
    <property type="entry name" value="TMEM179-179B"/>
</dbReference>
<evidence type="ECO:0000313" key="8">
    <source>
        <dbReference type="EMBL" id="CAG6633111.1"/>
    </source>
</evidence>
<reference evidence="8" key="1">
    <citation type="submission" date="2021-05" db="EMBL/GenBank/DDBJ databases">
        <authorList>
            <person name="Alioto T."/>
            <person name="Alioto T."/>
            <person name="Gomez Garrido J."/>
        </authorList>
    </citation>
    <scope>NUCLEOTIDE SEQUENCE</scope>
</reference>
<feature type="transmembrane region" description="Helical" evidence="7">
    <location>
        <begin position="168"/>
        <end position="188"/>
    </location>
</feature>
<organism evidence="8">
    <name type="scientific">Cacopsylla melanoneura</name>
    <dbReference type="NCBI Taxonomy" id="428564"/>
    <lineage>
        <taxon>Eukaryota</taxon>
        <taxon>Metazoa</taxon>
        <taxon>Ecdysozoa</taxon>
        <taxon>Arthropoda</taxon>
        <taxon>Hexapoda</taxon>
        <taxon>Insecta</taxon>
        <taxon>Pterygota</taxon>
        <taxon>Neoptera</taxon>
        <taxon>Paraneoptera</taxon>
        <taxon>Hemiptera</taxon>
        <taxon>Sternorrhyncha</taxon>
        <taxon>Psylloidea</taxon>
        <taxon>Psyllidae</taxon>
        <taxon>Psyllinae</taxon>
        <taxon>Cacopsylla</taxon>
    </lineage>
</organism>
<dbReference type="PANTHER" id="PTHR31872:SF4">
    <property type="entry name" value="TRANSMEMBRANE PROTEIN 179"/>
    <property type="match status" value="1"/>
</dbReference>
<evidence type="ECO:0000256" key="6">
    <source>
        <dbReference type="SAM" id="MobiDB-lite"/>
    </source>
</evidence>
<feature type="compositionally biased region" description="Gly residues" evidence="6">
    <location>
        <begin position="225"/>
        <end position="234"/>
    </location>
</feature>
<evidence type="ECO:0000256" key="1">
    <source>
        <dbReference type="ARBA" id="ARBA00004141"/>
    </source>
</evidence>
<evidence type="ECO:0000256" key="4">
    <source>
        <dbReference type="ARBA" id="ARBA00023136"/>
    </source>
</evidence>
<name>A0A8D8QJL5_9HEMI</name>
<keyword evidence="4 7" id="KW-0472">Membrane</keyword>
<dbReference type="EMBL" id="HBUF01081727">
    <property type="protein sequence ID" value="CAG6633111.1"/>
    <property type="molecule type" value="Transcribed_RNA"/>
</dbReference>
<feature type="transmembrane region" description="Helical" evidence="7">
    <location>
        <begin position="99"/>
        <end position="129"/>
    </location>
</feature>
<accession>A0A8D8QJL5</accession>
<evidence type="ECO:0000256" key="3">
    <source>
        <dbReference type="ARBA" id="ARBA00022989"/>
    </source>
</evidence>
<comment type="subcellular location">
    <subcellularLocation>
        <location evidence="1">Membrane</location>
        <topology evidence="1">Multi-pass membrane protein</topology>
    </subcellularLocation>
</comment>
<keyword evidence="2 7" id="KW-0812">Transmembrane</keyword>
<dbReference type="Pfam" id="PF26158">
    <property type="entry name" value="Claudin_TMEM179-179B"/>
    <property type="match status" value="1"/>
</dbReference>
<dbReference type="AlphaFoldDB" id="A0A8D8QJL5"/>
<keyword evidence="3 7" id="KW-1133">Transmembrane helix</keyword>
<sequence length="245" mass="27079">MAMTNKLLLSQIACYAIACILSLCIIIPMTLHQDQFKGHCLLFSTGVWQEADGQFLVSWASQAYCNYTIFVGVVLFVVSMIQIYRMYMYIHRDTDSSFLSAFVDVIGCLFLCTLTIIAALMITLGFMTWCENMTERFPSCELAAGQAIDKKDGINTDWFHVELGAAQFGVWASFSCWVALAVCSLLKLCSYHQIQNMRVSMYRERQNLISETLKSQDNVNPQFVEGGGGGGVSAGGTSSANPGNN</sequence>